<dbReference type="PANTHER" id="PTHR24159:SF5">
    <property type="entry name" value="ANK_REP_REGION DOMAIN-CONTAINING PROTEIN"/>
    <property type="match status" value="1"/>
</dbReference>
<organism evidence="1 2">
    <name type="scientific">Tritrichomonas musculus</name>
    <dbReference type="NCBI Taxonomy" id="1915356"/>
    <lineage>
        <taxon>Eukaryota</taxon>
        <taxon>Metamonada</taxon>
        <taxon>Parabasalia</taxon>
        <taxon>Tritrichomonadida</taxon>
        <taxon>Tritrichomonadidae</taxon>
        <taxon>Tritrichomonas</taxon>
    </lineage>
</organism>
<sequence length="382" mass="45902">MEIEQYINQKKQYYDSFRRFIENNNDTDGANYLNLVQVVEEQKILENREELKLFLKLILIIFNNHHRYSGFFNKIKKILFNIKDNIKQTFSNLEIFNIFYPNKLIILFLCKNHILTIDQSIYDQIIAKKETDRNFFYYFYPEIKNFITEEETKNIENKLLKENPKFFEKFEENRQIGENDSKICQIIRNDSIDEFISYVNETNLPLSSKIKLSIFETNSFLIKNQEPSLIEYAAFFESAQIFKYLSENKVVLSPSLWLYAIHGHDTELIHLLEENKIDPPDMSYEKCFIESIKCHHNDIANYIMINFLKKEDESSINDNNVNDNYISYSFKYQNYLFMPKNFNNKYVFCYLCKYDYLTLVDILIKTEKSMINTTIKPILNLI</sequence>
<dbReference type="InterPro" id="IPR036770">
    <property type="entry name" value="Ankyrin_rpt-contain_sf"/>
</dbReference>
<name>A0ABR2L845_9EUKA</name>
<keyword evidence="2" id="KW-1185">Reference proteome</keyword>
<comment type="caution">
    <text evidence="1">The sequence shown here is derived from an EMBL/GenBank/DDBJ whole genome shotgun (WGS) entry which is preliminary data.</text>
</comment>
<reference evidence="1 2" key="1">
    <citation type="submission" date="2024-04" db="EMBL/GenBank/DDBJ databases">
        <title>Tritrichomonas musculus Genome.</title>
        <authorList>
            <person name="Alves-Ferreira E."/>
            <person name="Grigg M."/>
            <person name="Lorenzi H."/>
            <person name="Galac M."/>
        </authorList>
    </citation>
    <scope>NUCLEOTIDE SEQUENCE [LARGE SCALE GENOMIC DNA]</scope>
    <source>
        <strain evidence="1 2">EAF2021</strain>
    </source>
</reference>
<dbReference type="Proteomes" id="UP001470230">
    <property type="component" value="Unassembled WGS sequence"/>
</dbReference>
<evidence type="ECO:0000313" key="1">
    <source>
        <dbReference type="EMBL" id="KAK8898430.1"/>
    </source>
</evidence>
<dbReference type="SUPFAM" id="SSF48403">
    <property type="entry name" value="Ankyrin repeat"/>
    <property type="match status" value="1"/>
</dbReference>
<protein>
    <recommendedName>
        <fullName evidence="3">DUF3447 domain-containing protein</fullName>
    </recommendedName>
</protein>
<dbReference type="PANTHER" id="PTHR24159">
    <property type="match status" value="1"/>
</dbReference>
<evidence type="ECO:0008006" key="3">
    <source>
        <dbReference type="Google" id="ProtNLM"/>
    </source>
</evidence>
<evidence type="ECO:0000313" key="2">
    <source>
        <dbReference type="Proteomes" id="UP001470230"/>
    </source>
</evidence>
<dbReference type="EMBL" id="JAPFFF010000001">
    <property type="protein sequence ID" value="KAK8898430.1"/>
    <property type="molecule type" value="Genomic_DNA"/>
</dbReference>
<gene>
    <name evidence="1" type="ORF">M9Y10_000717</name>
</gene>
<proteinExistence type="predicted"/>
<accession>A0ABR2L845</accession>